<evidence type="ECO:0000256" key="3">
    <source>
        <dbReference type="SAM" id="MobiDB-lite"/>
    </source>
</evidence>
<evidence type="ECO:0000256" key="2">
    <source>
        <dbReference type="ARBA" id="ARBA00010790"/>
    </source>
</evidence>
<evidence type="ECO:0000256" key="1">
    <source>
        <dbReference type="ARBA" id="ARBA00001974"/>
    </source>
</evidence>
<evidence type="ECO:0000259" key="4">
    <source>
        <dbReference type="PROSITE" id="PS00624"/>
    </source>
</evidence>
<dbReference type="Proteomes" id="UP001498398">
    <property type="component" value="Unassembled WGS sequence"/>
</dbReference>
<evidence type="ECO:0000313" key="6">
    <source>
        <dbReference type="Proteomes" id="UP001498398"/>
    </source>
</evidence>
<dbReference type="EMBL" id="JBANRG010000039">
    <property type="protein sequence ID" value="KAK7448077.1"/>
    <property type="molecule type" value="Genomic_DNA"/>
</dbReference>
<comment type="similarity">
    <text evidence="2">Belongs to the GMC oxidoreductase family.</text>
</comment>
<dbReference type="InterPro" id="IPR007867">
    <property type="entry name" value="GMC_OxRtase_C"/>
</dbReference>
<dbReference type="PROSITE" id="PS00624">
    <property type="entry name" value="GMC_OXRED_2"/>
    <property type="match status" value="1"/>
</dbReference>
<feature type="domain" description="Glucose-methanol-choline oxidoreductase N-terminal" evidence="4">
    <location>
        <begin position="296"/>
        <end position="310"/>
    </location>
</feature>
<protein>
    <recommendedName>
        <fullName evidence="4">Glucose-methanol-choline oxidoreductase N-terminal domain-containing protein</fullName>
    </recommendedName>
</protein>
<accession>A0ABR1J377</accession>
<sequence>MSSSTQTALSTHGQTVTDPNTPAAPRPAKAQYSGINGHVPLQKEFDYLVIGGGTSGSVVAARLSEDSNVTVAVIEGGPTDVGLDRVLNLQNWINLLGSDLDYDYPTVEQPRGNSHIRHSRARVLGGCSSHNTLISFRPFAEDLDSWEQLGAKGWNSSSLQPYGSRLLLQTAPVHLKDRNTAAKAWVESSSKALGVPIIQDFNATIAYNGGLPDGGVGFFPVSYDPHNMQRSSASVAYLHPIMDKRNNLKFFFETWAYGLVFDKEDPVKVTGVKVKVGQNGKEEVIKVKKEVILCAGAFDSPKLLMLSGIGPKCELEKLGIKSIIDLPGVGENLQDHPESIIMWRAQSSPKETVMTSDAGLFVRTDKSSPDPRPNLMYHIYQIPFTDNTERHGYEKPEHAICMTPNIPRSRARGKVYLASSNPFDKPLLDFRYFSDSEGYDSKIIVEGIKLARKVAKTAPFSSFIQDEIAPGPNVQTDEQIDEYARKVHHTVYHPSCTTKIGADSDPMAVLDERCRVRGAKALRVVDAGVFPTLSTVNPMITILMVAERASDLIREDLYT</sequence>
<comment type="caution">
    <text evidence="5">The sequence shown here is derived from an EMBL/GenBank/DDBJ whole genome shotgun (WGS) entry which is preliminary data.</text>
</comment>
<dbReference type="InterPro" id="IPR012132">
    <property type="entry name" value="GMC_OxRdtase"/>
</dbReference>
<proteinExistence type="inferred from homology"/>
<evidence type="ECO:0000313" key="5">
    <source>
        <dbReference type="EMBL" id="KAK7448077.1"/>
    </source>
</evidence>
<name>A0ABR1J377_9AGAR</name>
<dbReference type="SUPFAM" id="SSF51905">
    <property type="entry name" value="FAD/NAD(P)-binding domain"/>
    <property type="match status" value="1"/>
</dbReference>
<dbReference type="InterPro" id="IPR000172">
    <property type="entry name" value="GMC_OxRdtase_N"/>
</dbReference>
<dbReference type="PIRSF" id="PIRSF000137">
    <property type="entry name" value="Alcohol_oxidase"/>
    <property type="match status" value="1"/>
</dbReference>
<organism evidence="5 6">
    <name type="scientific">Marasmiellus scandens</name>
    <dbReference type="NCBI Taxonomy" id="2682957"/>
    <lineage>
        <taxon>Eukaryota</taxon>
        <taxon>Fungi</taxon>
        <taxon>Dikarya</taxon>
        <taxon>Basidiomycota</taxon>
        <taxon>Agaricomycotina</taxon>
        <taxon>Agaricomycetes</taxon>
        <taxon>Agaricomycetidae</taxon>
        <taxon>Agaricales</taxon>
        <taxon>Marasmiineae</taxon>
        <taxon>Omphalotaceae</taxon>
        <taxon>Marasmiellus</taxon>
    </lineage>
</organism>
<gene>
    <name evidence="5" type="ORF">VKT23_013833</name>
</gene>
<feature type="region of interest" description="Disordered" evidence="3">
    <location>
        <begin position="1"/>
        <end position="30"/>
    </location>
</feature>
<dbReference type="Gene3D" id="3.50.50.60">
    <property type="entry name" value="FAD/NAD(P)-binding domain"/>
    <property type="match status" value="1"/>
</dbReference>
<keyword evidence="6" id="KW-1185">Reference proteome</keyword>
<dbReference type="Gene3D" id="3.30.410.40">
    <property type="match status" value="1"/>
</dbReference>
<dbReference type="PANTHER" id="PTHR11552:SF152">
    <property type="entry name" value="OXIDASE (CODA), PUTATIVE (AFU_ORTHOLOGUE AFUA_8G04090)-RELATED"/>
    <property type="match status" value="1"/>
</dbReference>
<dbReference type="Pfam" id="PF05199">
    <property type="entry name" value="GMC_oxred_C"/>
    <property type="match status" value="1"/>
</dbReference>
<reference evidence="5 6" key="1">
    <citation type="submission" date="2024-01" db="EMBL/GenBank/DDBJ databases">
        <title>A draft genome for the cacao thread blight pathogen Marasmiellus scandens.</title>
        <authorList>
            <person name="Baruah I.K."/>
            <person name="Leung J."/>
            <person name="Bukari Y."/>
            <person name="Amoako-Attah I."/>
            <person name="Meinhardt L.W."/>
            <person name="Bailey B.A."/>
            <person name="Cohen S.P."/>
        </authorList>
    </citation>
    <scope>NUCLEOTIDE SEQUENCE [LARGE SCALE GENOMIC DNA]</scope>
    <source>
        <strain evidence="5 6">GH-19</strain>
    </source>
</reference>
<comment type="cofactor">
    <cofactor evidence="1">
        <name>FAD</name>
        <dbReference type="ChEBI" id="CHEBI:57692"/>
    </cofactor>
</comment>
<dbReference type="InterPro" id="IPR036188">
    <property type="entry name" value="FAD/NAD-bd_sf"/>
</dbReference>
<dbReference type="SUPFAM" id="SSF54373">
    <property type="entry name" value="FAD-linked reductases, C-terminal domain"/>
    <property type="match status" value="1"/>
</dbReference>
<feature type="compositionally biased region" description="Polar residues" evidence="3">
    <location>
        <begin position="1"/>
        <end position="20"/>
    </location>
</feature>
<dbReference type="PANTHER" id="PTHR11552">
    <property type="entry name" value="GLUCOSE-METHANOL-CHOLINE GMC OXIDOREDUCTASE"/>
    <property type="match status" value="1"/>
</dbReference>
<dbReference type="Pfam" id="PF00732">
    <property type="entry name" value="GMC_oxred_N"/>
    <property type="match status" value="1"/>
</dbReference>